<sequence length="254" mass="29904">MKNSDNWFKGFLIYNAVVIIILLLSSCQENTIYPENGIYPEEPDGEIREFKLSFSNDIQANTEGLGTFSLEDWLEQEYDPAKLEHNYVTTGYTVKIDRAWIIDENRPAGGYYDDLEFEDVDLNDQEIIFQSAGFFSIEVEHPNYRRNNASYEAYYGFEKTRYNDVPANSDIIVNMELLQHAVFLVFRTLDIHYTIEEMKIDDLIVEEYQPVYLSDRRRFSMEIKHDGYIRRIDRDRSGDSGAATYFWVESILFE</sequence>
<evidence type="ECO:0000256" key="1">
    <source>
        <dbReference type="SAM" id="Phobius"/>
    </source>
</evidence>
<feature type="transmembrane region" description="Helical" evidence="1">
    <location>
        <begin position="7"/>
        <end position="25"/>
    </location>
</feature>
<keyword evidence="1" id="KW-1133">Transmembrane helix</keyword>
<evidence type="ECO:0000313" key="3">
    <source>
        <dbReference type="Proteomes" id="UP000605676"/>
    </source>
</evidence>
<keyword evidence="1" id="KW-0472">Membrane</keyword>
<organism evidence="2 3">
    <name type="scientific">Carboxylicivirga marina</name>
    <dbReference type="NCBI Taxonomy" id="2800988"/>
    <lineage>
        <taxon>Bacteria</taxon>
        <taxon>Pseudomonadati</taxon>
        <taxon>Bacteroidota</taxon>
        <taxon>Bacteroidia</taxon>
        <taxon>Marinilabiliales</taxon>
        <taxon>Marinilabiliaceae</taxon>
        <taxon>Carboxylicivirga</taxon>
    </lineage>
</organism>
<dbReference type="Proteomes" id="UP000605676">
    <property type="component" value="Unassembled WGS sequence"/>
</dbReference>
<name>A0ABS1HGE2_9BACT</name>
<proteinExistence type="predicted"/>
<accession>A0ABS1HGE2</accession>
<keyword evidence="3" id="KW-1185">Reference proteome</keyword>
<dbReference type="RefSeq" id="WP_200463976.1">
    <property type="nucleotide sequence ID" value="NZ_JAENRR010000008.1"/>
</dbReference>
<reference evidence="2 3" key="1">
    <citation type="submission" date="2021-01" db="EMBL/GenBank/DDBJ databases">
        <title>Carboxyliciviraga sp.nov., isolated from coastal sediments.</title>
        <authorList>
            <person name="Lu D."/>
            <person name="Zhang T."/>
        </authorList>
    </citation>
    <scope>NUCLEOTIDE SEQUENCE [LARGE SCALE GENOMIC DNA]</scope>
    <source>
        <strain evidence="2 3">N1Y132</strain>
    </source>
</reference>
<dbReference type="PROSITE" id="PS51257">
    <property type="entry name" value="PROKAR_LIPOPROTEIN"/>
    <property type="match status" value="1"/>
</dbReference>
<keyword evidence="1" id="KW-0812">Transmembrane</keyword>
<dbReference type="EMBL" id="JAENRR010000008">
    <property type="protein sequence ID" value="MBK3516745.1"/>
    <property type="molecule type" value="Genomic_DNA"/>
</dbReference>
<comment type="caution">
    <text evidence="2">The sequence shown here is derived from an EMBL/GenBank/DDBJ whole genome shotgun (WGS) entry which is preliminary data.</text>
</comment>
<evidence type="ECO:0000313" key="2">
    <source>
        <dbReference type="EMBL" id="MBK3516745.1"/>
    </source>
</evidence>
<gene>
    <name evidence="2" type="ORF">JIV24_05275</name>
</gene>
<protein>
    <submittedName>
        <fullName evidence="2">Uncharacterized protein</fullName>
    </submittedName>
</protein>